<dbReference type="EMBL" id="RJKE01000001">
    <property type="protein sequence ID" value="ROO90682.1"/>
    <property type="molecule type" value="Genomic_DNA"/>
</dbReference>
<feature type="transmembrane region" description="Helical" evidence="7">
    <location>
        <begin position="62"/>
        <end position="80"/>
    </location>
</feature>
<proteinExistence type="inferred from homology"/>
<evidence type="ECO:0000256" key="1">
    <source>
        <dbReference type="ARBA" id="ARBA00022475"/>
    </source>
</evidence>
<keyword evidence="5 7" id="KW-0472">Membrane</keyword>
<organism evidence="8 9">
    <name type="scientific">Actinocorallia herbida</name>
    <dbReference type="NCBI Taxonomy" id="58109"/>
    <lineage>
        <taxon>Bacteria</taxon>
        <taxon>Bacillati</taxon>
        <taxon>Actinomycetota</taxon>
        <taxon>Actinomycetes</taxon>
        <taxon>Streptosporangiales</taxon>
        <taxon>Thermomonosporaceae</taxon>
        <taxon>Actinocorallia</taxon>
    </lineage>
</organism>
<evidence type="ECO:0000256" key="2">
    <source>
        <dbReference type="ARBA" id="ARBA00022618"/>
    </source>
</evidence>
<keyword evidence="9" id="KW-1185">Reference proteome</keyword>
<keyword evidence="1 7" id="KW-1003">Cell membrane</keyword>
<dbReference type="Proteomes" id="UP000272400">
    <property type="component" value="Unassembled WGS sequence"/>
</dbReference>
<dbReference type="InterPro" id="IPR009619">
    <property type="entry name" value="CrgA"/>
</dbReference>
<dbReference type="AlphaFoldDB" id="A0A3N1DAY5"/>
<keyword evidence="6 7" id="KW-0131">Cell cycle</keyword>
<evidence type="ECO:0000256" key="3">
    <source>
        <dbReference type="ARBA" id="ARBA00022692"/>
    </source>
</evidence>
<dbReference type="GO" id="GO:0005886">
    <property type="term" value="C:plasma membrane"/>
    <property type="evidence" value="ECO:0007669"/>
    <property type="project" value="UniProtKB-SubCell"/>
</dbReference>
<evidence type="ECO:0000256" key="6">
    <source>
        <dbReference type="ARBA" id="ARBA00023306"/>
    </source>
</evidence>
<keyword evidence="4 7" id="KW-1133">Transmembrane helix</keyword>
<dbReference type="Pfam" id="PF06781">
    <property type="entry name" value="CrgA"/>
    <property type="match status" value="1"/>
</dbReference>
<reference evidence="8 9" key="1">
    <citation type="submission" date="2018-11" db="EMBL/GenBank/DDBJ databases">
        <title>Sequencing the genomes of 1000 actinobacteria strains.</title>
        <authorList>
            <person name="Klenk H.-P."/>
        </authorList>
    </citation>
    <scope>NUCLEOTIDE SEQUENCE [LARGE SCALE GENOMIC DNA]</scope>
    <source>
        <strain evidence="8 9">DSM 44254</strain>
    </source>
</reference>
<evidence type="ECO:0000256" key="7">
    <source>
        <dbReference type="HAMAP-Rule" id="MF_00631"/>
    </source>
</evidence>
<evidence type="ECO:0000256" key="4">
    <source>
        <dbReference type="ARBA" id="ARBA00022989"/>
    </source>
</evidence>
<comment type="caution">
    <text evidence="8">The sequence shown here is derived from an EMBL/GenBank/DDBJ whole genome shotgun (WGS) entry which is preliminary data.</text>
</comment>
<comment type="subcellular location">
    <subcellularLocation>
        <location evidence="7">Cell membrane</location>
        <topology evidence="7">Multi-pass membrane protein</topology>
    </subcellularLocation>
</comment>
<name>A0A3N1DAY5_9ACTN</name>
<dbReference type="OrthoDB" id="5189646at2"/>
<accession>A0A3N1DAY5</accession>
<evidence type="ECO:0000313" key="8">
    <source>
        <dbReference type="EMBL" id="ROO90682.1"/>
    </source>
</evidence>
<dbReference type="RefSeq" id="WP_123669604.1">
    <property type="nucleotide sequence ID" value="NZ_RJKE01000001.1"/>
</dbReference>
<comment type="function">
    <text evidence="7">Involved in cell division.</text>
</comment>
<keyword evidence="2 7" id="KW-0132">Cell division</keyword>
<dbReference type="GO" id="GO:0051301">
    <property type="term" value="P:cell division"/>
    <property type="evidence" value="ECO:0007669"/>
    <property type="project" value="UniProtKB-UniRule"/>
</dbReference>
<evidence type="ECO:0000313" key="9">
    <source>
        <dbReference type="Proteomes" id="UP000272400"/>
    </source>
</evidence>
<protein>
    <recommendedName>
        <fullName evidence="7">Cell division protein CrgA</fullName>
    </recommendedName>
</protein>
<sequence length="85" mass="9212">MAKSKTRKKAVYTPPVRAEQAAVSPRWLVPVMLAAWLIGLGWIATYYVAASTGSNVPLISDLGNWNLGIGFALIIVGVVLSTKWR</sequence>
<dbReference type="HAMAP" id="MF_00631">
    <property type="entry name" value="CrgA"/>
    <property type="match status" value="1"/>
</dbReference>
<feature type="transmembrane region" description="Helical" evidence="7">
    <location>
        <begin position="27"/>
        <end position="50"/>
    </location>
</feature>
<evidence type="ECO:0000256" key="5">
    <source>
        <dbReference type="ARBA" id="ARBA00023136"/>
    </source>
</evidence>
<keyword evidence="3 7" id="KW-0812">Transmembrane</keyword>
<gene>
    <name evidence="7" type="primary">crgA</name>
    <name evidence="8" type="ORF">EDD29_8418</name>
</gene>
<comment type="similarity">
    <text evidence="7">Belongs to the CrgA family.</text>
</comment>